<proteinExistence type="predicted"/>
<dbReference type="NCBIfam" id="TIGR03696">
    <property type="entry name" value="Rhs_assc_core"/>
    <property type="match status" value="1"/>
</dbReference>
<dbReference type="AlphaFoldDB" id="A0AAU7ESW5"/>
<dbReference type="Gene3D" id="2.180.10.10">
    <property type="entry name" value="RHS repeat-associated core"/>
    <property type="match status" value="1"/>
</dbReference>
<dbReference type="PANTHER" id="PTHR32305:SF15">
    <property type="entry name" value="PROTEIN RHSA-RELATED"/>
    <property type="match status" value="1"/>
</dbReference>
<reference evidence="1" key="1">
    <citation type="submission" date="2024-05" db="EMBL/GenBank/DDBJ databases">
        <title>Draft genome sequence of Pseudomonas iranensis M7D1.</title>
        <authorList>
            <person name="Miller S.L."/>
            <person name="Nsubuga A."/>
            <person name="Lu N."/>
            <person name="King J."/>
            <person name="Shears P."/>
            <person name="Lawson P.A."/>
        </authorList>
    </citation>
    <scope>NUCLEOTIDE SEQUENCE</scope>
    <source>
        <strain evidence="1">M7D1</strain>
    </source>
</reference>
<dbReference type="InterPro" id="IPR050708">
    <property type="entry name" value="T6SS_VgrG/RHS"/>
</dbReference>
<gene>
    <name evidence="1" type="ORF">ABHN08_17565</name>
</gene>
<dbReference type="PANTHER" id="PTHR32305">
    <property type="match status" value="1"/>
</dbReference>
<dbReference type="EMBL" id="CP157354">
    <property type="protein sequence ID" value="XBL94482.1"/>
    <property type="molecule type" value="Genomic_DNA"/>
</dbReference>
<accession>A0AAU7ESW5</accession>
<dbReference type="InterPro" id="IPR022385">
    <property type="entry name" value="Rhs_assc_core"/>
</dbReference>
<name>A0AAU7ESW5_9PSED</name>
<protein>
    <submittedName>
        <fullName evidence="1">RHS repeat-associated core domain-containing protein</fullName>
    </submittedName>
</protein>
<organism evidence="1">
    <name type="scientific">Pseudomonas iranensis</name>
    <dbReference type="NCBI Taxonomy" id="2745503"/>
    <lineage>
        <taxon>Bacteria</taxon>
        <taxon>Pseudomonadati</taxon>
        <taxon>Pseudomonadota</taxon>
        <taxon>Gammaproteobacteria</taxon>
        <taxon>Pseudomonadales</taxon>
        <taxon>Pseudomonadaceae</taxon>
        <taxon>Pseudomonas</taxon>
    </lineage>
</organism>
<evidence type="ECO:0000313" key="1">
    <source>
        <dbReference type="EMBL" id="XBL94482.1"/>
    </source>
</evidence>
<sequence>MTASTHWRTPSLTASDGRGLPVRQVAYLRTVAGDTPSALVTRQRHDVAGRLVAQQDPRLPTANTTSVFALNDIAVFTNSQDSGWRLLLPGRAGEPGHRWDERGHVWQSTFDEQLRVVQLEVSGNGENQLDTFTYAPGSAGAGSNLRGRLIRQTDPSGSLEITSYALTGQALVEKRTFQDNEAFTSHQVFSPLGAVLEQTDAGGHRRASRYGLAGQLRQMELQVETKVTQVLLDAQYNANNQIISQLAGNGVLSQWTYDPADGRLHTRTSQKTAHPRLQDLHYFYDRIGNIIRIEDHAFEPVWFANQRVDGHREFSYDSLYRLVRATGHDDALPPDIPGLPRPPDEKNRLNYSQTYSYDDGGNLTELRHQRDGAGRTRRMYIDDQSNRGVRWETGDEPPDFDMWFDPHGNQRKLRHGPSLQWSRRDELERVDLVIRQDGDNDAEYYQYSAGQRVLKCHEWFTDKVRHFHQVRYLPGLEIRSKDNGEELHIISLGNARCLHWAQRSVPMDDQIRYTLEDHLGSCVMELNENAVVTSAEGYYPFGETAWMAPESEIEYRFIRYSGKEMDVSGLYYYGARYYAPWLQRWVSADPAGDVDGLNLYAFVGNNPLSFVDVQGNSREGHEIVNFANFLTVLSDYSVTAQEQIQNISHGQYGVELLANFAGEGINAAAGFLGGLHLGPKIGSLLPDNPHMVNFTEQSKPPFLEGLVGGNIAGTITGELADRLLSPANLIKPLIPQTSAMSVAAIDEKIGLTQGRLDTSPANASLIFMNYVVGSVIGGVGATLNLGQRVQEAEDIKNGLDPVKIQKIETMLADWKEALTSRMAIAEKAYRRLGRNTFDAGLVIPNAGHSTAAGPIRLEALREETSKVLGFIETSQTMMSWYKEDALTDNRFLRKQAQPKSRFKAAFQNFVRPFTRHTNPHQ</sequence>